<sequence>MRDELYKWKFMSIGNEIIENLRMKKHEAYLVESSSEALEIIKKLIPENSKVTVGGSITLSQTGIIDYLENSNINYISRKNAKNSDEMNKVFLESFTSDFFICSANAITYDGKIVQLDGNGSRVAPMIWGPKNVIIVAGMNKVVNNLEEANSRITYIAPMNAKRLNTKTPCTRLGECIDCESRERICVHKTILETGVRHPGRFKIILIAENLGL</sequence>
<dbReference type="RefSeq" id="WP_109603439.1">
    <property type="nucleotide sequence ID" value="NZ_QGGI01000001.1"/>
</dbReference>
<gene>
    <name evidence="2" type="ORF">C7380_10110</name>
</gene>
<dbReference type="EMBL" id="QGGI01000001">
    <property type="protein sequence ID" value="PWJ96439.1"/>
    <property type="molecule type" value="Genomic_DNA"/>
</dbReference>
<dbReference type="Proteomes" id="UP000245921">
    <property type="component" value="Unassembled WGS sequence"/>
</dbReference>
<accession>A0AA45C8V8</accession>
<evidence type="ECO:0000259" key="1">
    <source>
        <dbReference type="Pfam" id="PF02589"/>
    </source>
</evidence>
<evidence type="ECO:0000313" key="3">
    <source>
        <dbReference type="Proteomes" id="UP000245921"/>
    </source>
</evidence>
<dbReference type="PANTHER" id="PTHR36179">
    <property type="entry name" value="LUD_DOM DOMAIN-CONTAINING PROTEIN"/>
    <property type="match status" value="1"/>
</dbReference>
<dbReference type="PANTHER" id="PTHR36179:SF2">
    <property type="entry name" value="LUD DOMAIN-CONTAINING PROTEIN"/>
    <property type="match status" value="1"/>
</dbReference>
<reference evidence="2 3" key="1">
    <citation type="submission" date="2018-05" db="EMBL/GenBank/DDBJ databases">
        <title>Genomic Encyclopedia of Type Strains, Phase IV (KMG-IV): sequencing the most valuable type-strain genomes for metagenomic binning, comparative biology and taxonomic classification.</title>
        <authorList>
            <person name="Goeker M."/>
        </authorList>
    </citation>
    <scope>NUCLEOTIDE SEQUENCE [LARGE SCALE GENOMIC DNA]</scope>
    <source>
        <strain evidence="2 3">DSM 24906</strain>
    </source>
</reference>
<dbReference type="Pfam" id="PF02589">
    <property type="entry name" value="LUD_dom"/>
    <property type="match status" value="1"/>
</dbReference>
<organism evidence="2 3">
    <name type="scientific">Oceanotoga teriensis</name>
    <dbReference type="NCBI Taxonomy" id="515440"/>
    <lineage>
        <taxon>Bacteria</taxon>
        <taxon>Thermotogati</taxon>
        <taxon>Thermotogota</taxon>
        <taxon>Thermotogae</taxon>
        <taxon>Petrotogales</taxon>
        <taxon>Petrotogaceae</taxon>
        <taxon>Oceanotoga</taxon>
    </lineage>
</organism>
<dbReference type="PIRSF" id="PIRSF020269">
    <property type="entry name" value="DUF1121"/>
    <property type="match status" value="1"/>
</dbReference>
<comment type="caution">
    <text evidence="2">The sequence shown here is derived from an EMBL/GenBank/DDBJ whole genome shotgun (WGS) entry which is preliminary data.</text>
</comment>
<proteinExistence type="predicted"/>
<keyword evidence="3" id="KW-1185">Reference proteome</keyword>
<feature type="domain" description="LUD" evidence="1">
    <location>
        <begin position="16"/>
        <end position="207"/>
    </location>
</feature>
<dbReference type="InterPro" id="IPR003741">
    <property type="entry name" value="LUD_dom"/>
</dbReference>
<evidence type="ECO:0000313" key="2">
    <source>
        <dbReference type="EMBL" id="PWJ96439.1"/>
    </source>
</evidence>
<protein>
    <submittedName>
        <fullName evidence="2">YkgG family uncharacterized protein</fullName>
    </submittedName>
</protein>
<dbReference type="InterPro" id="IPR009501">
    <property type="entry name" value="UCP020269"/>
</dbReference>
<dbReference type="AlphaFoldDB" id="A0AA45C8V8"/>
<name>A0AA45C8V8_9BACT</name>